<dbReference type="SUPFAM" id="SSF56112">
    <property type="entry name" value="Protein kinase-like (PK-like)"/>
    <property type="match status" value="1"/>
</dbReference>
<evidence type="ECO:0000256" key="4">
    <source>
        <dbReference type="PROSITE-ProRule" id="PRU10141"/>
    </source>
</evidence>
<dbReference type="PANTHER" id="PTHR16305">
    <property type="entry name" value="TESTICULAR SOLUBLE ADENYLYL CYCLASE"/>
    <property type="match status" value="1"/>
</dbReference>
<protein>
    <submittedName>
        <fullName evidence="7">Protein kinase</fullName>
    </submittedName>
</protein>
<evidence type="ECO:0000256" key="1">
    <source>
        <dbReference type="ARBA" id="ARBA00004167"/>
    </source>
</evidence>
<gene>
    <name evidence="7" type="ORF">F0U60_38460</name>
</gene>
<dbReference type="SUPFAM" id="SSF52540">
    <property type="entry name" value="P-loop containing nucleoside triphosphate hydrolases"/>
    <property type="match status" value="1"/>
</dbReference>
<dbReference type="PROSITE" id="PS00108">
    <property type="entry name" value="PROTEIN_KINASE_ST"/>
    <property type="match status" value="1"/>
</dbReference>
<keyword evidence="8" id="KW-1185">Reference proteome</keyword>
<reference evidence="7 8" key="1">
    <citation type="submission" date="2019-08" db="EMBL/GenBank/DDBJ databases">
        <title>Archangium and Cystobacter genomes.</title>
        <authorList>
            <person name="Chen I.-C.K."/>
            <person name="Wielgoss S."/>
        </authorList>
    </citation>
    <scope>NUCLEOTIDE SEQUENCE [LARGE SCALE GENOMIC DNA]</scope>
    <source>
        <strain evidence="7 8">Cbm 6</strain>
    </source>
</reference>
<dbReference type="Proteomes" id="UP001611383">
    <property type="component" value="Chromosome"/>
</dbReference>
<dbReference type="Gene3D" id="3.30.200.20">
    <property type="entry name" value="Phosphorylase Kinase, domain 1"/>
    <property type="match status" value="1"/>
</dbReference>
<keyword evidence="2 4" id="KW-0547">Nucleotide-binding</keyword>
<keyword evidence="7" id="KW-0808">Transferase</keyword>
<comment type="subcellular location">
    <subcellularLocation>
        <location evidence="1">Membrane</location>
        <topology evidence="1">Single-pass membrane protein</topology>
    </subcellularLocation>
</comment>
<dbReference type="InterPro" id="IPR011990">
    <property type="entry name" value="TPR-like_helical_dom_sf"/>
</dbReference>
<dbReference type="EMBL" id="CP043494">
    <property type="protein sequence ID" value="WNG49352.1"/>
    <property type="molecule type" value="Genomic_DNA"/>
</dbReference>
<keyword evidence="3 4" id="KW-0067">ATP-binding</keyword>
<dbReference type="InterPro" id="IPR029787">
    <property type="entry name" value="Nucleotide_cyclase"/>
</dbReference>
<feature type="region of interest" description="Disordered" evidence="5">
    <location>
        <begin position="1"/>
        <end position="28"/>
    </location>
</feature>
<dbReference type="InterPro" id="IPR001054">
    <property type="entry name" value="A/G_cyclase"/>
</dbReference>
<dbReference type="CDD" id="cd14014">
    <property type="entry name" value="STKc_PknB_like"/>
    <property type="match status" value="1"/>
</dbReference>
<dbReference type="SUPFAM" id="SSF55073">
    <property type="entry name" value="Nucleotide cyclase"/>
    <property type="match status" value="1"/>
</dbReference>
<evidence type="ECO:0000259" key="6">
    <source>
        <dbReference type="PROSITE" id="PS50011"/>
    </source>
</evidence>
<accession>A0ABY9X1S9</accession>
<dbReference type="PROSITE" id="PS00107">
    <property type="entry name" value="PROTEIN_KINASE_ATP"/>
    <property type="match status" value="1"/>
</dbReference>
<dbReference type="InterPro" id="IPR000719">
    <property type="entry name" value="Prot_kinase_dom"/>
</dbReference>
<evidence type="ECO:0000256" key="3">
    <source>
        <dbReference type="ARBA" id="ARBA00022840"/>
    </source>
</evidence>
<evidence type="ECO:0000256" key="2">
    <source>
        <dbReference type="ARBA" id="ARBA00022741"/>
    </source>
</evidence>
<dbReference type="GO" id="GO:0016301">
    <property type="term" value="F:kinase activity"/>
    <property type="evidence" value="ECO:0007669"/>
    <property type="project" value="UniProtKB-KW"/>
</dbReference>
<dbReference type="InterPro" id="IPR041664">
    <property type="entry name" value="AAA_16"/>
</dbReference>
<dbReference type="CDD" id="cd07302">
    <property type="entry name" value="CHD"/>
    <property type="match status" value="1"/>
</dbReference>
<dbReference type="InterPro" id="IPR027417">
    <property type="entry name" value="P-loop_NTPase"/>
</dbReference>
<sequence>MPHHHEQSWWTEKGPVMSRNMDGRSLEEGESDFSDTFLLQFRESTAPLLLPQPGDLLGGQRGERFELLEQLGQGGMGQVFRAWDGELQRHVALKFIHPFTDISGSTLTSLLKEEARAIARLDHDNIIRLFDISEWRPTHSAVVPFLVMECLKGKSLSAHLRQGALGWDQALAVFHDVLAGLAHAHENQVIHRDLKPGNVFVLEGGRAKLLDFGLARLAMNSGSASIRGLGQVGSPPYMAPEQWLDTPHDARTDLWAAGILCYLLLTGKHPCPSDSVEELRDWALSPRPLPPVRDSHPELPAEVDALLGKATAREPKHRFQSIHELSEELKALERRREAARKGPPAPRRAQVTFVCCVMARPTEPLDDEALGEQQDHFQRACSELLQRHGGSVLQCMGDEVLACFGHPRAEEDALLHAVRAGLALASLRQARFSVRVGLHTASVVLSPLPSTWQSGNTSAIQGDAHVLAIQVARQAQAGTALLSQSTHQGLRGAFITEPLARDDMGAAPVSLHRLVREREEPLRFERTRPPGLTPLVGRDDELRQLREHWEQARRGHGALVLLQGEAGIGKSRLLSELREQVGAEVGAQAVAQCWQESSTSPLFPVSQLLRQLFALPPEAPPEQRRERVIQRLEELGVSREEHLPLLESLLRLSGAEAPLPGGAELRQAQLLEQLVTLLLALTGSLSPTADPALLIIEDLHWADPSTLDLLTSLRERVQPARLCVLLSARLELRPPWPPTPGFHRLVLPRLSLEHTLHLVANVTHGQHLSEKQLRQLQEKTDGIPLFIEEMAHMLLSEASPSHRLADALTIPIPLQSLLQARLDSLPGEQRDLARRCAVIGRGFCPSLLAACVEQRDEALSQGLEGLVAAGLLRRCEESSEVQYEFRHALLREQARESLPRSERRRVHQRIARHMAARLADPSEFPPEWVAHHFTQAEEWAQAHLWWRDAGRMAMARRGYTEAVHHYQQAGHALEQLPPDAGHAAEELRLLLELGVPMLVTRCPTNEVKGLFLRAEELCRQSGATEQLPPALVGRFIWLLEHADYTEALGTAKSLMDLGESTHQPEVRSVGFVAMGICLLFQGMPRQALELLERARELQGPSFHPEQERVLCQAYCFSPRVMALIFSALARLILEGPRPEARSDCAQALHYLETLHCPMTASVTLIYAGIFFQQSGEVAQTLALTSRLVPLLAQYNLSSCGVEMGEVLHEWGLDKQGEAGGLRARIEQWAEAGMRKGLSYCFGLLAELHLERGELALGLEAVREALDWVEALGERFYEAVLHHLKGQLLWKWGAGGAARLSLTKALEVARSQGAAFFERRAAETLAHIEREGQRI</sequence>
<dbReference type="Gene3D" id="1.25.40.10">
    <property type="entry name" value="Tetratricopeptide repeat domain"/>
    <property type="match status" value="1"/>
</dbReference>
<dbReference type="InterPro" id="IPR011009">
    <property type="entry name" value="Kinase-like_dom_sf"/>
</dbReference>
<dbReference type="InterPro" id="IPR008271">
    <property type="entry name" value="Ser/Thr_kinase_AS"/>
</dbReference>
<dbReference type="SMART" id="SM00220">
    <property type="entry name" value="S_TKc"/>
    <property type="match status" value="1"/>
</dbReference>
<dbReference type="Pfam" id="PF00069">
    <property type="entry name" value="Pkinase"/>
    <property type="match status" value="1"/>
</dbReference>
<evidence type="ECO:0000256" key="5">
    <source>
        <dbReference type="SAM" id="MobiDB-lite"/>
    </source>
</evidence>
<keyword evidence="7" id="KW-0418">Kinase</keyword>
<dbReference type="Pfam" id="PF13191">
    <property type="entry name" value="AAA_16"/>
    <property type="match status" value="1"/>
</dbReference>
<dbReference type="SUPFAM" id="SSF48452">
    <property type="entry name" value="TPR-like"/>
    <property type="match status" value="1"/>
</dbReference>
<dbReference type="PROSITE" id="PS50011">
    <property type="entry name" value="PROTEIN_KINASE_DOM"/>
    <property type="match status" value="1"/>
</dbReference>
<feature type="binding site" evidence="4">
    <location>
        <position position="94"/>
    </location>
    <ligand>
        <name>ATP</name>
        <dbReference type="ChEBI" id="CHEBI:30616"/>
    </ligand>
</feature>
<proteinExistence type="predicted"/>
<dbReference type="Gene3D" id="3.30.70.1230">
    <property type="entry name" value="Nucleotide cyclase"/>
    <property type="match status" value="1"/>
</dbReference>
<dbReference type="Gene3D" id="1.10.510.10">
    <property type="entry name" value="Transferase(Phosphotransferase) domain 1"/>
    <property type="match status" value="1"/>
</dbReference>
<organism evidence="7 8">
    <name type="scientific">Archangium minus</name>
    <dbReference type="NCBI Taxonomy" id="83450"/>
    <lineage>
        <taxon>Bacteria</taxon>
        <taxon>Pseudomonadati</taxon>
        <taxon>Myxococcota</taxon>
        <taxon>Myxococcia</taxon>
        <taxon>Myxococcales</taxon>
        <taxon>Cystobacterineae</taxon>
        <taxon>Archangiaceae</taxon>
        <taxon>Archangium</taxon>
    </lineage>
</organism>
<evidence type="ECO:0000313" key="8">
    <source>
        <dbReference type="Proteomes" id="UP001611383"/>
    </source>
</evidence>
<name>A0ABY9X1S9_9BACT</name>
<evidence type="ECO:0000313" key="7">
    <source>
        <dbReference type="EMBL" id="WNG49352.1"/>
    </source>
</evidence>
<dbReference type="Gene3D" id="3.40.50.300">
    <property type="entry name" value="P-loop containing nucleotide triphosphate hydrolases"/>
    <property type="match status" value="1"/>
</dbReference>
<dbReference type="PANTHER" id="PTHR16305:SF28">
    <property type="entry name" value="GUANYLATE CYCLASE DOMAIN-CONTAINING PROTEIN"/>
    <property type="match status" value="1"/>
</dbReference>
<feature type="domain" description="Protein kinase" evidence="6">
    <location>
        <begin position="65"/>
        <end position="332"/>
    </location>
</feature>
<dbReference type="InterPro" id="IPR017441">
    <property type="entry name" value="Protein_kinase_ATP_BS"/>
</dbReference>